<gene>
    <name evidence="1" type="ORF">DET59_105190</name>
</gene>
<dbReference type="AlphaFoldDB" id="A0A366ET88"/>
<reference evidence="1 2" key="1">
    <citation type="submission" date="2018-06" db="EMBL/GenBank/DDBJ databases">
        <title>Freshwater and sediment microbial communities from various areas in North America, analyzing microbe dynamics in response to fracking.</title>
        <authorList>
            <person name="Lamendella R."/>
        </authorList>
    </citation>
    <scope>NUCLEOTIDE SEQUENCE [LARGE SCALE GENOMIC DNA]</scope>
    <source>
        <strain evidence="1 2">97B</strain>
    </source>
</reference>
<dbReference type="Proteomes" id="UP000252118">
    <property type="component" value="Unassembled WGS sequence"/>
</dbReference>
<organism evidence="1 2">
    <name type="scientific">Rossellomorea aquimaris</name>
    <dbReference type="NCBI Taxonomy" id="189382"/>
    <lineage>
        <taxon>Bacteria</taxon>
        <taxon>Bacillati</taxon>
        <taxon>Bacillota</taxon>
        <taxon>Bacilli</taxon>
        <taxon>Bacillales</taxon>
        <taxon>Bacillaceae</taxon>
        <taxon>Rossellomorea</taxon>
    </lineage>
</organism>
<accession>A0A366ET88</accession>
<name>A0A366ET88_9BACI</name>
<dbReference type="EMBL" id="QNRJ01000005">
    <property type="protein sequence ID" value="RBP04900.1"/>
    <property type="molecule type" value="Genomic_DNA"/>
</dbReference>
<evidence type="ECO:0000313" key="1">
    <source>
        <dbReference type="EMBL" id="RBP04900.1"/>
    </source>
</evidence>
<protein>
    <submittedName>
        <fullName evidence="1">Uncharacterized protein</fullName>
    </submittedName>
</protein>
<evidence type="ECO:0000313" key="2">
    <source>
        <dbReference type="Proteomes" id="UP000252118"/>
    </source>
</evidence>
<sequence length="34" mass="4371">MKRLIGRLIKWGPIIYPFYKKYRNKRRHKKSMTY</sequence>
<proteinExistence type="predicted"/>
<comment type="caution">
    <text evidence="1">The sequence shown here is derived from an EMBL/GenBank/DDBJ whole genome shotgun (WGS) entry which is preliminary data.</text>
</comment>